<dbReference type="AlphaFoldDB" id="A0A2I8VKI2"/>
<keyword evidence="3" id="KW-0464">Manganese</keyword>
<dbReference type="InterPro" id="IPR006035">
    <property type="entry name" value="Ureohydrolase"/>
</dbReference>
<evidence type="ECO:0000313" key="5">
    <source>
        <dbReference type="EMBL" id="AUV82437.1"/>
    </source>
</evidence>
<evidence type="ECO:0000256" key="1">
    <source>
        <dbReference type="ARBA" id="ARBA00022723"/>
    </source>
</evidence>
<dbReference type="Gene3D" id="3.40.800.10">
    <property type="entry name" value="Ureohydrolase domain"/>
    <property type="match status" value="1"/>
</dbReference>
<protein>
    <recommendedName>
        <fullName evidence="7">Arginase</fullName>
    </recommendedName>
</protein>
<dbReference type="CDD" id="cd09999">
    <property type="entry name" value="Arginase-like_1"/>
    <property type="match status" value="1"/>
</dbReference>
<dbReference type="Proteomes" id="UP000236584">
    <property type="component" value="Chromosome"/>
</dbReference>
<dbReference type="KEGG" id="srub:C2R22_12955"/>
<accession>A0A2I8VKI2</accession>
<dbReference type="Pfam" id="PF00491">
    <property type="entry name" value="Arginase"/>
    <property type="match status" value="1"/>
</dbReference>
<evidence type="ECO:0000256" key="4">
    <source>
        <dbReference type="PROSITE-ProRule" id="PRU00742"/>
    </source>
</evidence>
<dbReference type="GO" id="GO:0030145">
    <property type="term" value="F:manganese ion binding"/>
    <property type="evidence" value="ECO:0007669"/>
    <property type="project" value="TreeGrafter"/>
</dbReference>
<dbReference type="PROSITE" id="PS51409">
    <property type="entry name" value="ARGINASE_2"/>
    <property type="match status" value="1"/>
</dbReference>
<dbReference type="GO" id="GO:0004053">
    <property type="term" value="F:arginase activity"/>
    <property type="evidence" value="ECO:0007669"/>
    <property type="project" value="TreeGrafter"/>
</dbReference>
<evidence type="ECO:0008006" key="7">
    <source>
        <dbReference type="Google" id="ProtNLM"/>
    </source>
</evidence>
<keyword evidence="1" id="KW-0479">Metal-binding</keyword>
<evidence type="ECO:0000256" key="2">
    <source>
        <dbReference type="ARBA" id="ARBA00022801"/>
    </source>
</evidence>
<dbReference type="PRINTS" id="PR00116">
    <property type="entry name" value="ARGINASE"/>
</dbReference>
<dbReference type="PANTHER" id="PTHR43782:SF3">
    <property type="entry name" value="ARGINASE"/>
    <property type="match status" value="1"/>
</dbReference>
<dbReference type="PANTHER" id="PTHR43782">
    <property type="entry name" value="ARGINASE"/>
    <property type="match status" value="1"/>
</dbReference>
<keyword evidence="6" id="KW-1185">Reference proteome</keyword>
<dbReference type="GeneID" id="35593016"/>
<dbReference type="EMBL" id="CP026309">
    <property type="protein sequence ID" value="AUV82437.1"/>
    <property type="molecule type" value="Genomic_DNA"/>
</dbReference>
<evidence type="ECO:0000313" key="6">
    <source>
        <dbReference type="Proteomes" id="UP000236584"/>
    </source>
</evidence>
<keyword evidence="2" id="KW-0378">Hydrolase</keyword>
<reference evidence="5 6" key="1">
    <citation type="submission" date="2018-01" db="EMBL/GenBank/DDBJ databases">
        <title>Complete genome sequence of Salinigranum rubrum GX10T, an extremely halophilic archaeon isolated from a marine solar saltern.</title>
        <authorList>
            <person name="Han S."/>
        </authorList>
    </citation>
    <scope>NUCLEOTIDE SEQUENCE [LARGE SCALE GENOMIC DNA]</scope>
    <source>
        <strain evidence="5 6">GX10</strain>
    </source>
</reference>
<dbReference type="RefSeq" id="WP_103426126.1">
    <property type="nucleotide sequence ID" value="NZ_CP026309.1"/>
</dbReference>
<sequence length="294" mass="31271">MSVQLLQVPYHHGRERSGIGRGPDRLVSAGMGRQLRDRGHEVVVERVDRPSAFSHEIGAAMDLNSVLSDRVQATVQERRFPLVLAGDCNSSLGTCAGLGAAVDGSVTPPGIVWFDAHGDYNTPDTSASGFFDGMALATLTGSCWDALCSGLPSLTPVPVQNALLVGTRELDGGEADRVEHSRIAHVDAGELTEPDSFASFVDPLSSLQTRVDGVYLHIDLDVLDATRIGPANGFAPPGGLSLDLLQDAIRMVGKRFEIRAAALTAYDPTYDEDERVLTAAFELAATICDQIDAD</sequence>
<evidence type="ECO:0000256" key="3">
    <source>
        <dbReference type="ARBA" id="ARBA00023211"/>
    </source>
</evidence>
<organism evidence="5 6">
    <name type="scientific">Salinigranum rubrum</name>
    <dbReference type="NCBI Taxonomy" id="755307"/>
    <lineage>
        <taxon>Archaea</taxon>
        <taxon>Methanobacteriati</taxon>
        <taxon>Methanobacteriota</taxon>
        <taxon>Stenosarchaea group</taxon>
        <taxon>Halobacteria</taxon>
        <taxon>Halobacteriales</taxon>
        <taxon>Haloferacaceae</taxon>
        <taxon>Salinigranum</taxon>
    </lineage>
</organism>
<proteinExistence type="inferred from homology"/>
<name>A0A2I8VKI2_9EURY</name>
<dbReference type="SUPFAM" id="SSF52768">
    <property type="entry name" value="Arginase/deacetylase"/>
    <property type="match status" value="1"/>
</dbReference>
<comment type="similarity">
    <text evidence="4">Belongs to the arginase family.</text>
</comment>
<dbReference type="InterPro" id="IPR023696">
    <property type="entry name" value="Ureohydrolase_dom_sf"/>
</dbReference>
<dbReference type="GO" id="GO:0005829">
    <property type="term" value="C:cytosol"/>
    <property type="evidence" value="ECO:0007669"/>
    <property type="project" value="TreeGrafter"/>
</dbReference>
<gene>
    <name evidence="5" type="ORF">C2R22_12955</name>
</gene>